<evidence type="ECO:0000313" key="10">
    <source>
        <dbReference type="EMBL" id="RHG55201.1"/>
    </source>
</evidence>
<evidence type="ECO:0000313" key="9">
    <source>
        <dbReference type="EMBL" id="RHF80531.1"/>
    </source>
</evidence>
<evidence type="ECO:0000313" key="14">
    <source>
        <dbReference type="Proteomes" id="UP000283360"/>
    </source>
</evidence>
<keyword evidence="1" id="KW-1133">Transmembrane helix</keyword>
<reference evidence="4" key="6">
    <citation type="submission" date="2022-11" db="EMBL/GenBank/DDBJ databases">
        <title>Draft genome sequence of Coprococcus comes strain 31264.</title>
        <authorList>
            <person name="Hisatomi A."/>
            <person name="Ohkuma M."/>
            <person name="Sakamoto M."/>
        </authorList>
    </citation>
    <scope>NUCLEOTIDE SEQUENCE</scope>
    <source>
        <strain evidence="4">JCM 31264</strain>
    </source>
</reference>
<dbReference type="Proteomes" id="UP000283360">
    <property type="component" value="Unassembled WGS sequence"/>
</dbReference>
<protein>
    <submittedName>
        <fullName evidence="2">Predicted membrane protein</fullName>
    </submittedName>
    <submittedName>
        <fullName evidence="7">Small multi-drug export protein</fullName>
    </submittedName>
    <submittedName>
        <fullName evidence="4">Transporter</fullName>
    </submittedName>
</protein>
<evidence type="ECO:0000313" key="13">
    <source>
        <dbReference type="Proteomes" id="UP000260655"/>
    </source>
</evidence>
<dbReference type="GeneID" id="92824333"/>
<keyword evidence="1" id="KW-0472">Membrane</keyword>
<evidence type="ECO:0000313" key="18">
    <source>
        <dbReference type="Proteomes" id="UP000554488"/>
    </source>
</evidence>
<dbReference type="STRING" id="410072.ERS852525_02482"/>
<reference evidence="5 18" key="4">
    <citation type="submission" date="2020-07" db="EMBL/GenBank/DDBJ databases">
        <title>Bacterial metabolism rescues the inhibition of intestinal drug absorption by food and drug additives.</title>
        <authorList>
            <person name="Zou L."/>
            <person name="Spanogiannopoulos P."/>
            <person name="Chien H.-C."/>
            <person name="Pieper L.M."/>
            <person name="Cai W."/>
            <person name="Khuri N."/>
            <person name="Pottel J."/>
            <person name="Vora B."/>
            <person name="Ni Z."/>
            <person name="Tsakalozou E."/>
            <person name="Zhang W."/>
            <person name="Shoichet B.K."/>
            <person name="Giacomini K.M."/>
            <person name="Turnbaugh P.J."/>
        </authorList>
    </citation>
    <scope>NUCLEOTIDE SEQUENCE [LARGE SCALE GENOMIC DNA]</scope>
    <source>
        <strain evidence="5 18">F22</strain>
    </source>
</reference>
<keyword evidence="1" id="KW-0812">Transmembrane</keyword>
<name>A0A174Q090_9FIRM</name>
<dbReference type="EMBL" id="QRXJ01000026">
    <property type="protein sequence ID" value="RGT87180.1"/>
    <property type="molecule type" value="Genomic_DNA"/>
</dbReference>
<evidence type="ECO:0000313" key="17">
    <source>
        <dbReference type="Proteomes" id="UP000286595"/>
    </source>
</evidence>
<feature type="transmembrane region" description="Helical" evidence="1">
    <location>
        <begin position="21"/>
        <end position="41"/>
    </location>
</feature>
<dbReference type="Proteomes" id="UP000286595">
    <property type="component" value="Unassembled WGS sequence"/>
</dbReference>
<dbReference type="EMBL" id="CYXR01000011">
    <property type="protein sequence ID" value="CUM95727.1"/>
    <property type="molecule type" value="Genomic_DNA"/>
</dbReference>
<dbReference type="PANTHER" id="PTHR36007:SF2">
    <property type="entry name" value="TRANSPORT PROTEIN-RELATED"/>
    <property type="match status" value="1"/>
</dbReference>
<dbReference type="Proteomes" id="UP001145109">
    <property type="component" value="Unassembled WGS sequence"/>
</dbReference>
<dbReference type="EMBL" id="QSOV01000028">
    <property type="protein sequence ID" value="RGJ20416.1"/>
    <property type="molecule type" value="Genomic_DNA"/>
</dbReference>
<reference evidence="5 18" key="3">
    <citation type="submission" date="2020-04" db="EMBL/GenBank/DDBJ databases">
        <authorList>
            <person name="Pieper L."/>
        </authorList>
    </citation>
    <scope>NUCLEOTIDE SEQUENCE [LARGE SCALE GENOMIC DNA]</scope>
    <source>
        <strain evidence="5 18">F22</strain>
    </source>
</reference>
<evidence type="ECO:0000313" key="5">
    <source>
        <dbReference type="EMBL" id="NUN86087.1"/>
    </source>
</evidence>
<dbReference type="EMBL" id="QRHO01000034">
    <property type="protein sequence ID" value="RHF80531.1"/>
    <property type="molecule type" value="Genomic_DNA"/>
</dbReference>
<keyword evidence="14" id="KW-1185">Reference proteome</keyword>
<dbReference type="Proteomes" id="UP000554488">
    <property type="component" value="Unassembled WGS sequence"/>
</dbReference>
<evidence type="ECO:0000313" key="7">
    <source>
        <dbReference type="EMBL" id="RGT87180.1"/>
    </source>
</evidence>
<dbReference type="PaxDb" id="410072-ERS852525_02482"/>
<evidence type="ECO:0000313" key="11">
    <source>
        <dbReference type="Proteomes" id="UP000095362"/>
    </source>
</evidence>
<gene>
    <name evidence="4" type="ORF">comes_12530</name>
    <name evidence="10" type="ORF">DW252_17010</name>
    <name evidence="9" type="ORF">DW656_15365</name>
    <name evidence="8" type="ORF">DWW65_16485</name>
    <name evidence="7" type="ORF">DWX03_14700</name>
    <name evidence="6" type="ORF">DXD67_15520</name>
    <name evidence="3" type="ORF">ERS852481_01477</name>
    <name evidence="2" type="ORF">ERS852574_01812</name>
    <name evidence="5" type="ORF">HUU93_05610</name>
</gene>
<reference evidence="11 12" key="1">
    <citation type="submission" date="2015-09" db="EMBL/GenBank/DDBJ databases">
        <authorList>
            <consortium name="Pathogen Informatics"/>
        </authorList>
    </citation>
    <scope>NUCLEOTIDE SEQUENCE [LARGE SCALE GENOMIC DNA]</scope>
    <source>
        <strain evidence="3 11">2789STDY5834866</strain>
        <strain evidence="2 12">2789STDY5834962</strain>
    </source>
</reference>
<dbReference type="Pfam" id="PF06695">
    <property type="entry name" value="Sm_multidrug_ex"/>
    <property type="match status" value="1"/>
</dbReference>
<evidence type="ECO:0000313" key="3">
    <source>
        <dbReference type="EMBL" id="CUO15612.1"/>
    </source>
</evidence>
<evidence type="ECO:0000313" key="2">
    <source>
        <dbReference type="EMBL" id="CUM95727.1"/>
    </source>
</evidence>
<dbReference type="InterPro" id="IPR009577">
    <property type="entry name" value="Sm_multidrug_ex"/>
</dbReference>
<feature type="transmembrane region" description="Helical" evidence="1">
    <location>
        <begin position="108"/>
        <end position="136"/>
    </location>
</feature>
<evidence type="ECO:0000313" key="6">
    <source>
        <dbReference type="EMBL" id="RGJ20416.1"/>
    </source>
</evidence>
<dbReference type="Proteomes" id="UP000284579">
    <property type="component" value="Unassembled WGS sequence"/>
</dbReference>
<dbReference type="EMBL" id="CYZK01000008">
    <property type="protein sequence ID" value="CUO15612.1"/>
    <property type="molecule type" value="Genomic_DNA"/>
</dbReference>
<dbReference type="Proteomes" id="UP000285693">
    <property type="component" value="Unassembled WGS sequence"/>
</dbReference>
<dbReference type="Proteomes" id="UP000095362">
    <property type="component" value="Unassembled WGS sequence"/>
</dbReference>
<evidence type="ECO:0000256" key="1">
    <source>
        <dbReference type="SAM" id="Phobius"/>
    </source>
</evidence>
<dbReference type="Proteomes" id="UP000260655">
    <property type="component" value="Unassembled WGS sequence"/>
</dbReference>
<dbReference type="EMBL" id="BSCI01000006">
    <property type="protein sequence ID" value="GLG86708.1"/>
    <property type="molecule type" value="Genomic_DNA"/>
</dbReference>
<accession>A0A174Q090</accession>
<dbReference type="EMBL" id="QRXY01000040">
    <property type="protein sequence ID" value="RGU41574.1"/>
    <property type="molecule type" value="Genomic_DNA"/>
</dbReference>
<dbReference type="OrthoDB" id="360192at2"/>
<evidence type="ECO:0000313" key="4">
    <source>
        <dbReference type="EMBL" id="GLG86708.1"/>
    </source>
</evidence>
<evidence type="ECO:0000313" key="15">
    <source>
        <dbReference type="Proteomes" id="UP000284579"/>
    </source>
</evidence>
<evidence type="ECO:0000313" key="16">
    <source>
        <dbReference type="Proteomes" id="UP000285693"/>
    </source>
</evidence>
<feature type="transmembrane region" description="Helical" evidence="1">
    <location>
        <begin position="142"/>
        <end position="168"/>
    </location>
</feature>
<evidence type="ECO:0000313" key="8">
    <source>
        <dbReference type="EMBL" id="RGU41574.1"/>
    </source>
</evidence>
<dbReference type="EMBL" id="QRIM01000035">
    <property type="protein sequence ID" value="RHG55201.1"/>
    <property type="molecule type" value="Genomic_DNA"/>
</dbReference>
<dbReference type="PANTHER" id="PTHR36007">
    <property type="entry name" value="TRANSPORT PROTEIN-RELATED"/>
    <property type="match status" value="1"/>
</dbReference>
<reference evidence="13 14" key="2">
    <citation type="submission" date="2018-08" db="EMBL/GenBank/DDBJ databases">
        <title>A genome reference for cultivated species of the human gut microbiota.</title>
        <authorList>
            <person name="Zou Y."/>
            <person name="Xue W."/>
            <person name="Luo G."/>
        </authorList>
    </citation>
    <scope>NUCLEOTIDE SEQUENCE [LARGE SCALE GENOMIC DNA]</scope>
    <source>
        <strain evidence="8 16">AF16-31</strain>
        <strain evidence="7 14">AF18-12LB</strain>
        <strain evidence="10 17">AM22-12LB</strain>
        <strain evidence="9 15">AM23-3</strain>
        <strain evidence="6 13">TM07-19</strain>
    </source>
</reference>
<evidence type="ECO:0000313" key="12">
    <source>
        <dbReference type="Proteomes" id="UP000095727"/>
    </source>
</evidence>
<dbReference type="AlphaFoldDB" id="A0A174Q090"/>
<organism evidence="7 14">
    <name type="scientific">Coprococcus comes</name>
    <dbReference type="NCBI Taxonomy" id="410072"/>
    <lineage>
        <taxon>Bacteria</taxon>
        <taxon>Bacillati</taxon>
        <taxon>Bacillota</taxon>
        <taxon>Clostridia</taxon>
        <taxon>Lachnospirales</taxon>
        <taxon>Lachnospiraceae</taxon>
        <taxon>Coprococcus</taxon>
    </lineage>
</organism>
<dbReference type="RefSeq" id="WP_022220948.1">
    <property type="nucleotide sequence ID" value="NZ_BSCI01000006.1"/>
</dbReference>
<reference evidence="4" key="5">
    <citation type="submission" date="2022-09" db="EMBL/GenBank/DDBJ databases">
        <title>Draft genome sequence of Coprococcus comes strain 31264.</title>
        <authorList>
            <person name="Atsushi H."/>
            <person name="Moriya O."/>
            <person name="Mitsuo S."/>
        </authorList>
    </citation>
    <scope>NUCLEOTIDE SEQUENCE</scope>
    <source>
        <strain evidence="4">JCM 31264</strain>
    </source>
</reference>
<feature type="transmembrane region" description="Helical" evidence="1">
    <location>
        <begin position="53"/>
        <end position="76"/>
    </location>
</feature>
<dbReference type="Proteomes" id="UP000095727">
    <property type="component" value="Unassembled WGS sequence"/>
</dbReference>
<proteinExistence type="predicted"/>
<dbReference type="EMBL" id="JABWDC010000015">
    <property type="protein sequence ID" value="NUN86087.1"/>
    <property type="molecule type" value="Genomic_DNA"/>
</dbReference>
<sequence>MTETLVQWFVTHLGGKAAKELIIFIISMIPILELRGGILAAGPAFLNIPTWRAIPICLVGNLIPIPFILLLIRPIFAWLRKTRLFRPLVEKLEKKAMSKSDRISRYEFWGLVLFVGIPLPGTGAWTGALVASLLGIDWKKAFGAIVVGVCMASVIMYILSYVVIGGIFG</sequence>